<dbReference type="InterPro" id="IPR032466">
    <property type="entry name" value="Metal_Hydrolase"/>
</dbReference>
<dbReference type="Proteomes" id="UP000638648">
    <property type="component" value="Unassembled WGS sequence"/>
</dbReference>
<dbReference type="Pfam" id="PF19799">
    <property type="entry name" value="DUF6282"/>
    <property type="match status" value="1"/>
</dbReference>
<reference evidence="1" key="1">
    <citation type="submission" date="2020-10" db="EMBL/GenBank/DDBJ databases">
        <title>Sequencing the genomes of 1000 actinobacteria strains.</title>
        <authorList>
            <person name="Klenk H.-P."/>
        </authorList>
    </citation>
    <scope>NUCLEOTIDE SEQUENCE</scope>
    <source>
        <strain evidence="1">DSM 45354</strain>
    </source>
</reference>
<dbReference type="AlphaFoldDB" id="A0A927N3A1"/>
<accession>A0A927N3A1</accession>
<keyword evidence="2" id="KW-1185">Reference proteome</keyword>
<dbReference type="EMBL" id="JADBEM010000001">
    <property type="protein sequence ID" value="MBE1610178.1"/>
    <property type="molecule type" value="Genomic_DNA"/>
</dbReference>
<gene>
    <name evidence="1" type="ORF">HEB94_007026</name>
</gene>
<name>A0A927N3A1_9ACTN</name>
<dbReference type="RefSeq" id="WP_192753587.1">
    <property type="nucleotide sequence ID" value="NZ_BAABJL010000131.1"/>
</dbReference>
<sequence>MITIEGAIDLHVHAGPELFVRRGDALDFAERARAAGMAGILLKAHHEATTSRAQLASRLVPEVEVYGSITLNRYVGGFNPYAVGAALALGARAVFMPTFHSREHIAEFGAGTYGIAAMTVPDHLSGSGAGLSVLDDGGELLPEVRQIVRLVAEHGAFLATAHLSTTEIETLVEECASVGTRCLITHAFHVPRGDEDFYRRMARRGAYVEIAANIAYPIAVHQGHAMTLQQAADLIASVGPERTVISTDGGQPFAPWPPDLLEAFVNSLANVGVAEADLRRMICTTPREVLGLPADSAPPEGDTTTG</sequence>
<protein>
    <recommendedName>
        <fullName evidence="3">Cytosolic protein</fullName>
    </recommendedName>
</protein>
<dbReference type="SUPFAM" id="SSF51556">
    <property type="entry name" value="Metallo-dependent hydrolases"/>
    <property type="match status" value="1"/>
</dbReference>
<evidence type="ECO:0000313" key="1">
    <source>
        <dbReference type="EMBL" id="MBE1610178.1"/>
    </source>
</evidence>
<evidence type="ECO:0008006" key="3">
    <source>
        <dbReference type="Google" id="ProtNLM"/>
    </source>
</evidence>
<dbReference type="Gene3D" id="3.20.20.140">
    <property type="entry name" value="Metal-dependent hydrolases"/>
    <property type="match status" value="1"/>
</dbReference>
<comment type="caution">
    <text evidence="1">The sequence shown here is derived from an EMBL/GenBank/DDBJ whole genome shotgun (WGS) entry which is preliminary data.</text>
</comment>
<organism evidence="1 2">
    <name type="scientific">Actinopolymorpha pittospori</name>
    <dbReference type="NCBI Taxonomy" id="648752"/>
    <lineage>
        <taxon>Bacteria</taxon>
        <taxon>Bacillati</taxon>
        <taxon>Actinomycetota</taxon>
        <taxon>Actinomycetes</taxon>
        <taxon>Propionibacteriales</taxon>
        <taxon>Actinopolymorphaceae</taxon>
        <taxon>Actinopolymorpha</taxon>
    </lineage>
</organism>
<dbReference type="InterPro" id="IPR046249">
    <property type="entry name" value="DUF6282"/>
</dbReference>
<proteinExistence type="predicted"/>
<evidence type="ECO:0000313" key="2">
    <source>
        <dbReference type="Proteomes" id="UP000638648"/>
    </source>
</evidence>